<dbReference type="GO" id="GO:0004190">
    <property type="term" value="F:aspartic-type endopeptidase activity"/>
    <property type="evidence" value="ECO:0007669"/>
    <property type="project" value="UniProtKB-UniRule"/>
</dbReference>
<evidence type="ECO:0000256" key="3">
    <source>
        <dbReference type="ARBA" id="ARBA00022670"/>
    </source>
</evidence>
<feature type="active site" evidence="9">
    <location>
        <position position="202"/>
    </location>
</feature>
<comment type="similarity">
    <text evidence="1 9 11">Belongs to the peptidase A8 family.</text>
</comment>
<name>A0A2T0MV27_9ACTN</name>
<evidence type="ECO:0000256" key="12">
    <source>
        <dbReference type="SAM" id="MobiDB-lite"/>
    </source>
</evidence>
<dbReference type="InterPro" id="IPR001872">
    <property type="entry name" value="Peptidase_A8"/>
</dbReference>
<dbReference type="UniPathway" id="UPA00665"/>
<dbReference type="Pfam" id="PF01252">
    <property type="entry name" value="Peptidase_A8"/>
    <property type="match status" value="1"/>
</dbReference>
<dbReference type="EMBL" id="PVNG01000012">
    <property type="protein sequence ID" value="PRX62671.1"/>
    <property type="molecule type" value="Genomic_DNA"/>
</dbReference>
<feature type="transmembrane region" description="Helical" evidence="9">
    <location>
        <begin position="141"/>
        <end position="158"/>
    </location>
</feature>
<comment type="subcellular location">
    <subcellularLocation>
        <location evidence="9">Cell membrane</location>
        <topology evidence="9">Multi-pass membrane protein</topology>
    </subcellularLocation>
</comment>
<keyword evidence="4 9" id="KW-0812">Transmembrane</keyword>
<keyword evidence="5 9" id="KW-0064">Aspartyl protease</keyword>
<evidence type="ECO:0000256" key="4">
    <source>
        <dbReference type="ARBA" id="ARBA00022692"/>
    </source>
</evidence>
<gene>
    <name evidence="9" type="primary">lspA</name>
    <name evidence="13" type="ORF">B0I32_112167</name>
</gene>
<keyword evidence="14" id="KW-1185">Reference proteome</keyword>
<feature type="transmembrane region" description="Helical" evidence="9">
    <location>
        <begin position="194"/>
        <end position="217"/>
    </location>
</feature>
<dbReference type="Proteomes" id="UP000238312">
    <property type="component" value="Unassembled WGS sequence"/>
</dbReference>
<dbReference type="GO" id="GO:0005886">
    <property type="term" value="C:plasma membrane"/>
    <property type="evidence" value="ECO:0007669"/>
    <property type="project" value="UniProtKB-SubCell"/>
</dbReference>
<protein>
    <recommendedName>
        <fullName evidence="9">Lipoprotein signal peptidase</fullName>
        <ecNumber evidence="9">3.4.23.36</ecNumber>
    </recommendedName>
    <alternativeName>
        <fullName evidence="9">Prolipoprotein signal peptidase</fullName>
    </alternativeName>
    <alternativeName>
        <fullName evidence="9">Signal peptidase II</fullName>
        <shortName evidence="9">SPase II</shortName>
    </alternativeName>
</protein>
<sequence length="232" mass="24066">MRGLQAEGGAPVAGTPDEPAEGRAESPEKGSAEDPVRGSSAGRQEGEGPAGRGPRRGLFAVLVALAAVIYAADLVTKTVALRTLEGEPPLVVLPGVLQFRVIFNSGAAFSIGTGMTFVFTLIAAGVVVAIVRTARKLGSRAWAVTLGLLLGGALGNLTDRLLRYPSGWGRSTQLQGHVVDFIEVLPGNFPVIDYFPVFNIADSAIVCGGILAVFLAWRNVQIDGSKEAGDGE</sequence>
<evidence type="ECO:0000256" key="1">
    <source>
        <dbReference type="ARBA" id="ARBA00006139"/>
    </source>
</evidence>
<dbReference type="HAMAP" id="MF_00161">
    <property type="entry name" value="LspA"/>
    <property type="match status" value="1"/>
</dbReference>
<dbReference type="PANTHER" id="PTHR33695:SF1">
    <property type="entry name" value="LIPOPROTEIN SIGNAL PEPTIDASE"/>
    <property type="match status" value="1"/>
</dbReference>
<reference evidence="13 14" key="1">
    <citation type="submission" date="2018-03" db="EMBL/GenBank/DDBJ databases">
        <title>Genomic Encyclopedia of Type Strains, Phase III (KMG-III): the genomes of soil and plant-associated and newly described type strains.</title>
        <authorList>
            <person name="Whitman W."/>
        </authorList>
    </citation>
    <scope>NUCLEOTIDE SEQUENCE [LARGE SCALE GENOMIC DNA]</scope>
    <source>
        <strain evidence="13 14">CGMCC 4.7104</strain>
    </source>
</reference>
<keyword evidence="6 9" id="KW-0378">Hydrolase</keyword>
<evidence type="ECO:0000256" key="2">
    <source>
        <dbReference type="ARBA" id="ARBA00022475"/>
    </source>
</evidence>
<evidence type="ECO:0000256" key="8">
    <source>
        <dbReference type="ARBA" id="ARBA00023136"/>
    </source>
</evidence>
<keyword evidence="3 9" id="KW-0645">Protease</keyword>
<evidence type="ECO:0000313" key="13">
    <source>
        <dbReference type="EMBL" id="PRX62671.1"/>
    </source>
</evidence>
<proteinExistence type="inferred from homology"/>
<evidence type="ECO:0000256" key="5">
    <source>
        <dbReference type="ARBA" id="ARBA00022750"/>
    </source>
</evidence>
<dbReference type="GO" id="GO:0006508">
    <property type="term" value="P:proteolysis"/>
    <property type="evidence" value="ECO:0007669"/>
    <property type="project" value="UniProtKB-KW"/>
</dbReference>
<keyword evidence="7 9" id="KW-1133">Transmembrane helix</keyword>
<organism evidence="13 14">
    <name type="scientific">Nonomuraea fuscirosea</name>
    <dbReference type="NCBI Taxonomy" id="1291556"/>
    <lineage>
        <taxon>Bacteria</taxon>
        <taxon>Bacillati</taxon>
        <taxon>Actinomycetota</taxon>
        <taxon>Actinomycetes</taxon>
        <taxon>Streptosporangiales</taxon>
        <taxon>Streptosporangiaceae</taxon>
        <taxon>Nonomuraea</taxon>
    </lineage>
</organism>
<evidence type="ECO:0000256" key="9">
    <source>
        <dbReference type="HAMAP-Rule" id="MF_00161"/>
    </source>
</evidence>
<accession>A0A2T0MV27</accession>
<comment type="pathway">
    <text evidence="9">Protein modification; lipoprotein biosynthesis (signal peptide cleavage).</text>
</comment>
<feature type="compositionally biased region" description="Basic and acidic residues" evidence="12">
    <location>
        <begin position="20"/>
        <end position="36"/>
    </location>
</feature>
<evidence type="ECO:0000256" key="11">
    <source>
        <dbReference type="RuleBase" id="RU004181"/>
    </source>
</evidence>
<dbReference type="EC" id="3.4.23.36" evidence="9"/>
<feature type="transmembrane region" description="Helical" evidence="9">
    <location>
        <begin position="58"/>
        <end position="81"/>
    </location>
</feature>
<feature type="region of interest" description="Disordered" evidence="12">
    <location>
        <begin position="1"/>
        <end position="52"/>
    </location>
</feature>
<dbReference type="NCBIfam" id="TIGR00077">
    <property type="entry name" value="lspA"/>
    <property type="match status" value="1"/>
</dbReference>
<dbReference type="PANTHER" id="PTHR33695">
    <property type="entry name" value="LIPOPROTEIN SIGNAL PEPTIDASE"/>
    <property type="match status" value="1"/>
</dbReference>
<evidence type="ECO:0000256" key="10">
    <source>
        <dbReference type="RuleBase" id="RU000594"/>
    </source>
</evidence>
<feature type="transmembrane region" description="Helical" evidence="9">
    <location>
        <begin position="101"/>
        <end position="129"/>
    </location>
</feature>
<comment type="caution">
    <text evidence="13">The sequence shown here is derived from an EMBL/GenBank/DDBJ whole genome shotgun (WGS) entry which is preliminary data.</text>
</comment>
<feature type="active site" evidence="9">
    <location>
        <position position="180"/>
    </location>
</feature>
<evidence type="ECO:0000313" key="14">
    <source>
        <dbReference type="Proteomes" id="UP000238312"/>
    </source>
</evidence>
<dbReference type="PROSITE" id="PS00855">
    <property type="entry name" value="SPASE_II"/>
    <property type="match status" value="1"/>
</dbReference>
<evidence type="ECO:0000256" key="7">
    <source>
        <dbReference type="ARBA" id="ARBA00022989"/>
    </source>
</evidence>
<comment type="function">
    <text evidence="9 10">This protein specifically catalyzes the removal of signal peptides from prolipoproteins.</text>
</comment>
<dbReference type="PRINTS" id="PR00781">
    <property type="entry name" value="LIPOSIGPTASE"/>
</dbReference>
<dbReference type="AlphaFoldDB" id="A0A2T0MV27"/>
<keyword evidence="2 9" id="KW-1003">Cell membrane</keyword>
<evidence type="ECO:0000256" key="6">
    <source>
        <dbReference type="ARBA" id="ARBA00022801"/>
    </source>
</evidence>
<keyword evidence="8 9" id="KW-0472">Membrane</keyword>
<comment type="catalytic activity">
    <reaction evidence="9 10">
        <text>Release of signal peptides from bacterial membrane prolipoproteins. Hydrolyzes -Xaa-Yaa-Zaa-|-(S,diacylglyceryl)Cys-, in which Xaa is hydrophobic (preferably Leu), and Yaa (Ala or Ser) and Zaa (Gly or Ala) have small, neutral side chains.</text>
        <dbReference type="EC" id="3.4.23.36"/>
    </reaction>
</comment>